<evidence type="ECO:0000313" key="2">
    <source>
        <dbReference type="EMBL" id="KAD6119126.1"/>
    </source>
</evidence>
<accession>A0A5N6PDC9</accession>
<keyword evidence="3" id="KW-1185">Reference proteome</keyword>
<feature type="compositionally biased region" description="Polar residues" evidence="1">
    <location>
        <begin position="16"/>
        <end position="29"/>
    </location>
</feature>
<evidence type="ECO:0000313" key="3">
    <source>
        <dbReference type="Proteomes" id="UP000326396"/>
    </source>
</evidence>
<feature type="region of interest" description="Disordered" evidence="1">
    <location>
        <begin position="104"/>
        <end position="127"/>
    </location>
</feature>
<dbReference type="Proteomes" id="UP000326396">
    <property type="component" value="Linkage Group LG13"/>
</dbReference>
<comment type="caution">
    <text evidence="2">The sequence shown here is derived from an EMBL/GenBank/DDBJ whole genome shotgun (WGS) entry which is preliminary data.</text>
</comment>
<feature type="region of interest" description="Disordered" evidence="1">
    <location>
        <begin position="15"/>
        <end position="37"/>
    </location>
</feature>
<dbReference type="EMBL" id="SZYD01000005">
    <property type="protein sequence ID" value="KAD6119126.1"/>
    <property type="molecule type" value="Genomic_DNA"/>
</dbReference>
<feature type="compositionally biased region" description="Polar residues" evidence="1">
    <location>
        <begin position="112"/>
        <end position="127"/>
    </location>
</feature>
<proteinExistence type="predicted"/>
<gene>
    <name evidence="2" type="ORF">E3N88_10397</name>
</gene>
<protein>
    <submittedName>
        <fullName evidence="2">Uncharacterized protein</fullName>
    </submittedName>
</protein>
<reference evidence="2 3" key="1">
    <citation type="submission" date="2019-05" db="EMBL/GenBank/DDBJ databases">
        <title>Mikania micrantha, genome provides insights into the molecular mechanism of rapid growth.</title>
        <authorList>
            <person name="Liu B."/>
        </authorList>
    </citation>
    <scope>NUCLEOTIDE SEQUENCE [LARGE SCALE GENOMIC DNA]</scope>
    <source>
        <strain evidence="2">NLD-2019</strain>
        <tissue evidence="2">Leaf</tissue>
    </source>
</reference>
<sequence>METWCRVRSNIIHGPTTANPASPLATNPPQQLPVASPAKLRPQRWLGFCSGKEDEKGRRDIIQPASCNTHSNVCASVRERKTGIEHMLLPLCLRQSSDRLFGELPCQPTPKPTSSQPLLDRSSTTNQPGLVFSSVSPSATNVTAVHDSSLTRSVDGFAYPQLQTCDGDSGRRAHEWIQVPIHLSVVFSGPT</sequence>
<name>A0A5N6PDC9_9ASTR</name>
<dbReference type="AlphaFoldDB" id="A0A5N6PDC9"/>
<evidence type="ECO:0000256" key="1">
    <source>
        <dbReference type="SAM" id="MobiDB-lite"/>
    </source>
</evidence>
<organism evidence="2 3">
    <name type="scientific">Mikania micrantha</name>
    <name type="common">bitter vine</name>
    <dbReference type="NCBI Taxonomy" id="192012"/>
    <lineage>
        <taxon>Eukaryota</taxon>
        <taxon>Viridiplantae</taxon>
        <taxon>Streptophyta</taxon>
        <taxon>Embryophyta</taxon>
        <taxon>Tracheophyta</taxon>
        <taxon>Spermatophyta</taxon>
        <taxon>Magnoliopsida</taxon>
        <taxon>eudicotyledons</taxon>
        <taxon>Gunneridae</taxon>
        <taxon>Pentapetalae</taxon>
        <taxon>asterids</taxon>
        <taxon>campanulids</taxon>
        <taxon>Asterales</taxon>
        <taxon>Asteraceae</taxon>
        <taxon>Asteroideae</taxon>
        <taxon>Heliantheae alliance</taxon>
        <taxon>Eupatorieae</taxon>
        <taxon>Mikania</taxon>
    </lineage>
</organism>